<dbReference type="AlphaFoldDB" id="A0A7J8DC95"/>
<comment type="caution">
    <text evidence="2">The sequence shown here is derived from an EMBL/GenBank/DDBJ whole genome shotgun (WGS) entry which is preliminary data.</text>
</comment>
<feature type="region of interest" description="Disordered" evidence="1">
    <location>
        <begin position="75"/>
        <end position="118"/>
    </location>
</feature>
<organism evidence="2 3">
    <name type="scientific">Molossus molossus</name>
    <name type="common">Pallas' mastiff bat</name>
    <name type="synonym">Vespertilio molossus</name>
    <dbReference type="NCBI Taxonomy" id="27622"/>
    <lineage>
        <taxon>Eukaryota</taxon>
        <taxon>Metazoa</taxon>
        <taxon>Chordata</taxon>
        <taxon>Craniata</taxon>
        <taxon>Vertebrata</taxon>
        <taxon>Euteleostomi</taxon>
        <taxon>Mammalia</taxon>
        <taxon>Eutheria</taxon>
        <taxon>Laurasiatheria</taxon>
        <taxon>Chiroptera</taxon>
        <taxon>Yangochiroptera</taxon>
        <taxon>Molossidae</taxon>
        <taxon>Molossus</taxon>
    </lineage>
</organism>
<evidence type="ECO:0000313" key="3">
    <source>
        <dbReference type="Proteomes" id="UP000550707"/>
    </source>
</evidence>
<keyword evidence="3" id="KW-1185">Reference proteome</keyword>
<dbReference type="EMBL" id="JACASF010000018">
    <property type="protein sequence ID" value="KAF6420656.1"/>
    <property type="molecule type" value="Genomic_DNA"/>
</dbReference>
<dbReference type="Proteomes" id="UP000550707">
    <property type="component" value="Unassembled WGS sequence"/>
</dbReference>
<protein>
    <submittedName>
        <fullName evidence="2">Uncharacterized protein</fullName>
    </submittedName>
</protein>
<dbReference type="InParanoid" id="A0A7J8DC95"/>
<proteinExistence type="predicted"/>
<sequence length="152" mass="16152">MLVESRPGPLTGQTPKAVTADVGRSLGCPRTQLASRPCMPSRRGAGGPLPHSSREALAQSWGPCVEPRVFVKTALSTSKGPPERGVSERGPYVHPPSCGRGRNQHPPRIRPGAWGGQGFRHQLQEEPRTDPGLGLAPESSCSLVSVKIKQVP</sequence>
<evidence type="ECO:0000256" key="1">
    <source>
        <dbReference type="SAM" id="MobiDB-lite"/>
    </source>
</evidence>
<accession>A0A7J8DC95</accession>
<gene>
    <name evidence="2" type="ORF">HJG59_009383</name>
</gene>
<name>A0A7J8DC95_MOLMO</name>
<evidence type="ECO:0000313" key="2">
    <source>
        <dbReference type="EMBL" id="KAF6420656.1"/>
    </source>
</evidence>
<reference evidence="2 3" key="1">
    <citation type="journal article" date="2020" name="Nature">
        <title>Six reference-quality genomes reveal evolution of bat adaptations.</title>
        <authorList>
            <person name="Jebb D."/>
            <person name="Huang Z."/>
            <person name="Pippel M."/>
            <person name="Hughes G.M."/>
            <person name="Lavrichenko K."/>
            <person name="Devanna P."/>
            <person name="Winkler S."/>
            <person name="Jermiin L.S."/>
            <person name="Skirmuntt E.C."/>
            <person name="Katzourakis A."/>
            <person name="Burkitt-Gray L."/>
            <person name="Ray D.A."/>
            <person name="Sullivan K.A.M."/>
            <person name="Roscito J.G."/>
            <person name="Kirilenko B.M."/>
            <person name="Davalos L.M."/>
            <person name="Corthals A.P."/>
            <person name="Power M.L."/>
            <person name="Jones G."/>
            <person name="Ransome R.D."/>
            <person name="Dechmann D.K.N."/>
            <person name="Locatelli A.G."/>
            <person name="Puechmaille S.J."/>
            <person name="Fedrigo O."/>
            <person name="Jarvis E.D."/>
            <person name="Hiller M."/>
            <person name="Vernes S.C."/>
            <person name="Myers E.W."/>
            <person name="Teeling E.C."/>
        </authorList>
    </citation>
    <scope>NUCLEOTIDE SEQUENCE [LARGE SCALE GENOMIC DNA]</scope>
    <source>
        <strain evidence="2">MMolMol1</strain>
        <tissue evidence="2">Muscle</tissue>
    </source>
</reference>
<feature type="region of interest" description="Disordered" evidence="1">
    <location>
        <begin position="1"/>
        <end position="55"/>
    </location>
</feature>